<feature type="transmembrane region" description="Helical" evidence="8">
    <location>
        <begin position="12"/>
        <end position="31"/>
    </location>
</feature>
<feature type="transmembrane region" description="Helical" evidence="8">
    <location>
        <begin position="324"/>
        <end position="343"/>
    </location>
</feature>
<evidence type="ECO:0000256" key="3">
    <source>
        <dbReference type="ARBA" id="ARBA00022448"/>
    </source>
</evidence>
<dbReference type="GO" id="GO:0022857">
    <property type="term" value="F:transmembrane transporter activity"/>
    <property type="evidence" value="ECO:0007669"/>
    <property type="project" value="InterPro"/>
</dbReference>
<name>A0A0A0I2A2_CLONO</name>
<keyword evidence="6 8" id="KW-1133">Transmembrane helix</keyword>
<keyword evidence="7 8" id="KW-0472">Membrane</keyword>
<evidence type="ECO:0000256" key="7">
    <source>
        <dbReference type="ARBA" id="ARBA00023136"/>
    </source>
</evidence>
<dbReference type="RefSeq" id="WP_039255689.1">
    <property type="nucleotide sequence ID" value="NZ_JENJ01000037.1"/>
</dbReference>
<dbReference type="PANTHER" id="PTHR30472:SF25">
    <property type="entry name" value="ABC TRANSPORTER PERMEASE PROTEIN MJ0876-RELATED"/>
    <property type="match status" value="1"/>
</dbReference>
<comment type="similarity">
    <text evidence="2">Belongs to the binding-protein-dependent transport system permease family. FecCD subfamily.</text>
</comment>
<protein>
    <submittedName>
        <fullName evidence="9">Iron ABC transporter</fullName>
    </submittedName>
</protein>
<feature type="transmembrane region" description="Helical" evidence="8">
    <location>
        <begin position="133"/>
        <end position="155"/>
    </location>
</feature>
<gene>
    <name evidence="9" type="ORF">Z968_08830</name>
</gene>
<sequence length="350" mass="37900">MSFIEKKKHYKNVFILGIILLIISIVFSTYVGVADISFKQTSTIILSKLPILNKYIVLNNIKETSKLIILNLRLPRVILASLVGAGLSVVGASFQSIFKNPMADPYILGVSSGAAFGATLTIILGLSGSFLGVGTTALGAFIGAIMTVTVVYSIARVGKKIPTTILLLSGIAISFILSSFISLIMIFKREQIENIIMWTMGSLGAATWEQVIFLIPFIFIGIVLLHIFSRHLNIMLLGDDTAKNLGINTDKIRKILMIISSIIVAFVVSVSGVIGFIGLIIPHTIRMIFGADNRVIIPFSALGGAIFLILCDTLARILVPPMEIPVGIITSLFGVPFFIKILYSSKKKVI</sequence>
<dbReference type="CDD" id="cd06550">
    <property type="entry name" value="TM_ABC_iron-siderophores_like"/>
    <property type="match status" value="1"/>
</dbReference>
<dbReference type="EMBL" id="JENJ01000037">
    <property type="protein sequence ID" value="KGM95554.1"/>
    <property type="molecule type" value="Genomic_DNA"/>
</dbReference>
<dbReference type="Pfam" id="PF01032">
    <property type="entry name" value="FecCD"/>
    <property type="match status" value="1"/>
</dbReference>
<dbReference type="GO" id="GO:0033214">
    <property type="term" value="P:siderophore-iron import into cell"/>
    <property type="evidence" value="ECO:0007669"/>
    <property type="project" value="TreeGrafter"/>
</dbReference>
<evidence type="ECO:0000313" key="10">
    <source>
        <dbReference type="Proteomes" id="UP000030012"/>
    </source>
</evidence>
<comment type="caution">
    <text evidence="9">The sequence shown here is derived from an EMBL/GenBank/DDBJ whole genome shotgun (WGS) entry which is preliminary data.</text>
</comment>
<feature type="transmembrane region" description="Helical" evidence="8">
    <location>
        <begin position="106"/>
        <end position="126"/>
    </location>
</feature>
<dbReference type="PANTHER" id="PTHR30472">
    <property type="entry name" value="FERRIC ENTEROBACTIN TRANSPORT SYSTEM PERMEASE PROTEIN"/>
    <property type="match status" value="1"/>
</dbReference>
<dbReference type="OrthoDB" id="9792889at2"/>
<dbReference type="InterPro" id="IPR037294">
    <property type="entry name" value="ABC_BtuC-like"/>
</dbReference>
<keyword evidence="5 8" id="KW-0812">Transmembrane</keyword>
<dbReference type="InterPro" id="IPR000522">
    <property type="entry name" value="ABC_transptr_permease_BtuC"/>
</dbReference>
<feature type="transmembrane region" description="Helical" evidence="8">
    <location>
        <begin position="255"/>
        <end position="283"/>
    </location>
</feature>
<evidence type="ECO:0000256" key="5">
    <source>
        <dbReference type="ARBA" id="ARBA00022692"/>
    </source>
</evidence>
<feature type="transmembrane region" description="Helical" evidence="8">
    <location>
        <begin position="161"/>
        <end position="187"/>
    </location>
</feature>
<feature type="transmembrane region" description="Helical" evidence="8">
    <location>
        <begin position="295"/>
        <end position="318"/>
    </location>
</feature>
<evidence type="ECO:0000313" key="9">
    <source>
        <dbReference type="EMBL" id="KGM95554.1"/>
    </source>
</evidence>
<accession>A0A0A0I2A2</accession>
<reference evidence="9 10" key="1">
    <citation type="submission" date="2014-01" db="EMBL/GenBank/DDBJ databases">
        <title>Plasmidome dynamics in the species complex Clostridium novyi sensu lato converts strains of independent lineages into distinctly different pathogens.</title>
        <authorList>
            <person name="Skarin H."/>
            <person name="Segerman B."/>
        </authorList>
    </citation>
    <scope>NUCLEOTIDE SEQUENCE [LARGE SCALE GENOMIC DNA]</scope>
    <source>
        <strain evidence="9 10">4552</strain>
    </source>
</reference>
<comment type="subcellular location">
    <subcellularLocation>
        <location evidence="1">Cell membrane</location>
        <topology evidence="1">Multi-pass membrane protein</topology>
    </subcellularLocation>
</comment>
<dbReference type="AlphaFoldDB" id="A0A0A0I2A2"/>
<dbReference type="Gene3D" id="1.10.3470.10">
    <property type="entry name" value="ABC transporter involved in vitamin B12 uptake, BtuC"/>
    <property type="match status" value="1"/>
</dbReference>
<evidence type="ECO:0000256" key="4">
    <source>
        <dbReference type="ARBA" id="ARBA00022475"/>
    </source>
</evidence>
<keyword evidence="4" id="KW-1003">Cell membrane</keyword>
<feature type="transmembrane region" description="Helical" evidence="8">
    <location>
        <begin position="77"/>
        <end position="94"/>
    </location>
</feature>
<dbReference type="GO" id="GO:0005886">
    <property type="term" value="C:plasma membrane"/>
    <property type="evidence" value="ECO:0007669"/>
    <property type="project" value="UniProtKB-SubCell"/>
</dbReference>
<evidence type="ECO:0000256" key="8">
    <source>
        <dbReference type="SAM" id="Phobius"/>
    </source>
</evidence>
<dbReference type="Proteomes" id="UP000030012">
    <property type="component" value="Unassembled WGS sequence"/>
</dbReference>
<keyword evidence="3" id="KW-0813">Transport</keyword>
<proteinExistence type="inferred from homology"/>
<dbReference type="FunFam" id="1.10.3470.10:FF:000001">
    <property type="entry name" value="Vitamin B12 ABC transporter permease BtuC"/>
    <property type="match status" value="1"/>
</dbReference>
<evidence type="ECO:0000256" key="2">
    <source>
        <dbReference type="ARBA" id="ARBA00007935"/>
    </source>
</evidence>
<organism evidence="9 10">
    <name type="scientific">Clostridium novyi A str. 4552</name>
    <dbReference type="NCBI Taxonomy" id="1444289"/>
    <lineage>
        <taxon>Bacteria</taxon>
        <taxon>Bacillati</taxon>
        <taxon>Bacillota</taxon>
        <taxon>Clostridia</taxon>
        <taxon>Eubacteriales</taxon>
        <taxon>Clostridiaceae</taxon>
        <taxon>Clostridium</taxon>
    </lineage>
</organism>
<feature type="transmembrane region" description="Helical" evidence="8">
    <location>
        <begin position="208"/>
        <end position="228"/>
    </location>
</feature>
<evidence type="ECO:0000256" key="1">
    <source>
        <dbReference type="ARBA" id="ARBA00004651"/>
    </source>
</evidence>
<evidence type="ECO:0000256" key="6">
    <source>
        <dbReference type="ARBA" id="ARBA00022989"/>
    </source>
</evidence>
<dbReference type="SUPFAM" id="SSF81345">
    <property type="entry name" value="ABC transporter involved in vitamin B12 uptake, BtuC"/>
    <property type="match status" value="1"/>
</dbReference>